<reference evidence="1 2" key="1">
    <citation type="submission" date="2021-08" db="EMBL/GenBank/DDBJ databases">
        <title>complete genome sequencing of Deefgea sp. D25.</title>
        <authorList>
            <person name="Bae J.-W."/>
            <person name="Gim D.-H."/>
        </authorList>
    </citation>
    <scope>NUCLEOTIDE SEQUENCE [LARGE SCALE GENOMIC DNA]</scope>
    <source>
        <strain evidence="1 2">D25</strain>
    </source>
</reference>
<accession>A0ABX8Z3K6</accession>
<protein>
    <submittedName>
        <fullName evidence="1">Uncharacterized protein</fullName>
    </submittedName>
</protein>
<dbReference type="RefSeq" id="WP_221005524.1">
    <property type="nucleotide sequence ID" value="NZ_CP081150.1"/>
</dbReference>
<evidence type="ECO:0000313" key="2">
    <source>
        <dbReference type="Proteomes" id="UP000825679"/>
    </source>
</evidence>
<evidence type="ECO:0000313" key="1">
    <source>
        <dbReference type="EMBL" id="QZA77141.1"/>
    </source>
</evidence>
<name>A0ABX8Z3K6_9NEIS</name>
<keyword evidence="2" id="KW-1185">Reference proteome</keyword>
<dbReference type="Proteomes" id="UP000825679">
    <property type="component" value="Chromosome"/>
</dbReference>
<dbReference type="EMBL" id="CP081150">
    <property type="protein sequence ID" value="QZA77141.1"/>
    <property type="molecule type" value="Genomic_DNA"/>
</dbReference>
<proteinExistence type="predicted"/>
<organism evidence="1 2">
    <name type="scientific">Deefgea tanakiae</name>
    <dbReference type="NCBI Taxonomy" id="2865840"/>
    <lineage>
        <taxon>Bacteria</taxon>
        <taxon>Pseudomonadati</taxon>
        <taxon>Pseudomonadota</taxon>
        <taxon>Betaproteobacteria</taxon>
        <taxon>Neisseriales</taxon>
        <taxon>Chitinibacteraceae</taxon>
        <taxon>Deefgea</taxon>
    </lineage>
</organism>
<sequence length="185" mass="20557">MMNAIYILPDSLYCKTEKGLAVLLQQKRTLSLHMRQVLVLVDGRHTARELINQFSHLQFGQALYDLIMDGYVKLMQDSPKIDNEPIGVSGGNLIVQPISPSTASPELSTQPSLPYAEIKQIMQESSTRFLGLMAANMQDKIKAANSPAQLKAAIAQWSLALRESRHGQAHAETYLHMVKSLAQLE</sequence>
<gene>
    <name evidence="1" type="ORF">K4H28_12710</name>
</gene>